<reference evidence="9" key="4">
    <citation type="submission" date="2023-01" db="EMBL/GenBank/DDBJ databases">
        <title>Draft genome sequence of Methylobacterium oxalidis strain NBRC 107715.</title>
        <authorList>
            <person name="Sun Q."/>
            <person name="Mori K."/>
        </authorList>
    </citation>
    <scope>NUCLEOTIDE SEQUENCE</scope>
    <source>
        <strain evidence="9">NBRC 107715</strain>
    </source>
</reference>
<evidence type="ECO:0000256" key="5">
    <source>
        <dbReference type="ARBA" id="ARBA00022679"/>
    </source>
</evidence>
<gene>
    <name evidence="7" type="primary">pcm</name>
    <name evidence="9" type="ORF">GCM10007888_46600</name>
    <name evidence="8" type="ORF">MOX02_34260</name>
</gene>
<dbReference type="Gene3D" id="3.40.50.150">
    <property type="entry name" value="Vaccinia Virus protein VP39"/>
    <property type="match status" value="1"/>
</dbReference>
<evidence type="ECO:0000256" key="6">
    <source>
        <dbReference type="ARBA" id="ARBA00022691"/>
    </source>
</evidence>
<evidence type="ECO:0000313" key="8">
    <source>
        <dbReference type="EMBL" id="GEP05388.1"/>
    </source>
</evidence>
<evidence type="ECO:0000313" key="9">
    <source>
        <dbReference type="EMBL" id="GLS66278.1"/>
    </source>
</evidence>
<comment type="similarity">
    <text evidence="2 7">Belongs to the methyltransferase superfamily. L-isoaspartyl/D-aspartyl protein methyltransferase family.</text>
</comment>
<evidence type="ECO:0000256" key="1">
    <source>
        <dbReference type="ARBA" id="ARBA00004496"/>
    </source>
</evidence>
<name>A0A512J5Y6_9HYPH</name>
<dbReference type="InterPro" id="IPR000682">
    <property type="entry name" value="PCMT"/>
</dbReference>
<dbReference type="FunFam" id="3.40.50.150:FF:000010">
    <property type="entry name" value="Protein-L-isoaspartate O-methyltransferase"/>
    <property type="match status" value="1"/>
</dbReference>
<dbReference type="EC" id="2.1.1.77" evidence="7"/>
<evidence type="ECO:0000256" key="2">
    <source>
        <dbReference type="ARBA" id="ARBA00005369"/>
    </source>
</evidence>
<dbReference type="Proteomes" id="UP001156856">
    <property type="component" value="Unassembled WGS sequence"/>
</dbReference>
<dbReference type="GO" id="GO:0032259">
    <property type="term" value="P:methylation"/>
    <property type="evidence" value="ECO:0007669"/>
    <property type="project" value="UniProtKB-KW"/>
</dbReference>
<dbReference type="Pfam" id="PF01135">
    <property type="entry name" value="PCMT"/>
    <property type="match status" value="1"/>
</dbReference>
<evidence type="ECO:0000313" key="11">
    <source>
        <dbReference type="Proteomes" id="UP001156856"/>
    </source>
</evidence>
<comment type="catalytic activity">
    <reaction evidence="7">
        <text>[protein]-L-isoaspartate + S-adenosyl-L-methionine = [protein]-L-isoaspartate alpha-methyl ester + S-adenosyl-L-homocysteine</text>
        <dbReference type="Rhea" id="RHEA:12705"/>
        <dbReference type="Rhea" id="RHEA-COMP:12143"/>
        <dbReference type="Rhea" id="RHEA-COMP:12144"/>
        <dbReference type="ChEBI" id="CHEBI:57856"/>
        <dbReference type="ChEBI" id="CHEBI:59789"/>
        <dbReference type="ChEBI" id="CHEBI:90596"/>
        <dbReference type="ChEBI" id="CHEBI:90598"/>
        <dbReference type="EC" id="2.1.1.77"/>
    </reaction>
</comment>
<dbReference type="SUPFAM" id="SSF53335">
    <property type="entry name" value="S-adenosyl-L-methionine-dependent methyltransferases"/>
    <property type="match status" value="1"/>
</dbReference>
<dbReference type="CDD" id="cd02440">
    <property type="entry name" value="AdoMet_MTases"/>
    <property type="match status" value="1"/>
</dbReference>
<organism evidence="8 10">
    <name type="scientific">Methylobacterium oxalidis</name>
    <dbReference type="NCBI Taxonomy" id="944322"/>
    <lineage>
        <taxon>Bacteria</taxon>
        <taxon>Pseudomonadati</taxon>
        <taxon>Pseudomonadota</taxon>
        <taxon>Alphaproteobacteria</taxon>
        <taxon>Hyphomicrobiales</taxon>
        <taxon>Methylobacteriaceae</taxon>
        <taxon>Methylobacterium</taxon>
    </lineage>
</organism>
<comment type="subcellular location">
    <subcellularLocation>
        <location evidence="1 7">Cytoplasm</location>
    </subcellularLocation>
</comment>
<dbReference type="HAMAP" id="MF_00090">
    <property type="entry name" value="PIMT"/>
    <property type="match status" value="1"/>
</dbReference>
<dbReference type="OrthoDB" id="9810066at2"/>
<comment type="caution">
    <text evidence="8">The sequence shown here is derived from an EMBL/GenBank/DDBJ whole genome shotgun (WGS) entry which is preliminary data.</text>
</comment>
<evidence type="ECO:0000256" key="7">
    <source>
        <dbReference type="HAMAP-Rule" id="MF_00090"/>
    </source>
</evidence>
<dbReference type="InterPro" id="IPR029063">
    <property type="entry name" value="SAM-dependent_MTases_sf"/>
</dbReference>
<dbReference type="PANTHER" id="PTHR11579:SF0">
    <property type="entry name" value="PROTEIN-L-ISOASPARTATE(D-ASPARTATE) O-METHYLTRANSFERASE"/>
    <property type="match status" value="1"/>
</dbReference>
<dbReference type="GO" id="GO:0005737">
    <property type="term" value="C:cytoplasm"/>
    <property type="evidence" value="ECO:0007669"/>
    <property type="project" value="UniProtKB-SubCell"/>
</dbReference>
<keyword evidence="3 7" id="KW-0963">Cytoplasm</keyword>
<dbReference type="PROSITE" id="PS01279">
    <property type="entry name" value="PCMT"/>
    <property type="match status" value="1"/>
</dbReference>
<dbReference type="Proteomes" id="UP000321960">
    <property type="component" value="Unassembled WGS sequence"/>
</dbReference>
<sequence>MTGFSSERDRMIERQIVGRGLVDSRVIEAMRAVPRECFVPEAVRGAAYQDGPLPIGASQTISQPYIVALMVEAAEIRPGDRVLEVGAGSGYAAAVMSRLAGEVDAIERHGALADEASERLARLGFGNVRVHAGDGTLGLPERAPFDAILSAAGGPEVPETLRRQLRVGGRLIMPVGSRRGDQVLVKVLRRDADRFDTLPLGPVSFVPLIGAMGWRDDESEPVATMLP</sequence>
<accession>A0A512J5Y6</accession>
<reference evidence="9" key="1">
    <citation type="journal article" date="2014" name="Int. J. Syst. Evol. Microbiol.">
        <title>Complete genome of a new Firmicutes species belonging to the dominant human colonic microbiota ('Ruminococcus bicirculans') reveals two chromosomes and a selective capacity to utilize plant glucans.</title>
        <authorList>
            <consortium name="NISC Comparative Sequencing Program"/>
            <person name="Wegmann U."/>
            <person name="Louis P."/>
            <person name="Goesmann A."/>
            <person name="Henrissat B."/>
            <person name="Duncan S.H."/>
            <person name="Flint H.J."/>
        </authorList>
    </citation>
    <scope>NUCLEOTIDE SEQUENCE</scope>
    <source>
        <strain evidence="9">NBRC 107715</strain>
    </source>
</reference>
<dbReference type="NCBIfam" id="NF001453">
    <property type="entry name" value="PRK00312.1"/>
    <property type="match status" value="1"/>
</dbReference>
<proteinExistence type="inferred from homology"/>
<evidence type="ECO:0000313" key="10">
    <source>
        <dbReference type="Proteomes" id="UP000321960"/>
    </source>
</evidence>
<reference evidence="8 10" key="3">
    <citation type="submission" date="2019-07" db="EMBL/GenBank/DDBJ databases">
        <title>Whole genome shotgun sequence of Methylobacterium oxalidis NBRC 107715.</title>
        <authorList>
            <person name="Hosoyama A."/>
            <person name="Uohara A."/>
            <person name="Ohji S."/>
            <person name="Ichikawa N."/>
        </authorList>
    </citation>
    <scope>NUCLEOTIDE SEQUENCE [LARGE SCALE GENOMIC DNA]</scope>
    <source>
        <strain evidence="8 10">NBRC 107715</strain>
    </source>
</reference>
<keyword evidence="5 7" id="KW-0808">Transferase</keyword>
<dbReference type="EMBL" id="BSPK01000101">
    <property type="protein sequence ID" value="GLS66278.1"/>
    <property type="molecule type" value="Genomic_DNA"/>
</dbReference>
<dbReference type="GO" id="GO:0030091">
    <property type="term" value="P:protein repair"/>
    <property type="evidence" value="ECO:0007669"/>
    <property type="project" value="UniProtKB-UniRule"/>
</dbReference>
<dbReference type="RefSeq" id="WP_147026962.1">
    <property type="nucleotide sequence ID" value="NZ_BJZU01000068.1"/>
</dbReference>
<dbReference type="AlphaFoldDB" id="A0A512J5Y6"/>
<dbReference type="PANTHER" id="PTHR11579">
    <property type="entry name" value="PROTEIN-L-ISOASPARTATE O-METHYLTRANSFERASE"/>
    <property type="match status" value="1"/>
</dbReference>
<reference evidence="11" key="2">
    <citation type="journal article" date="2019" name="Int. J. Syst. Evol. Microbiol.">
        <title>The Global Catalogue of Microorganisms (GCM) 10K type strain sequencing project: providing services to taxonomists for standard genome sequencing and annotation.</title>
        <authorList>
            <consortium name="The Broad Institute Genomics Platform"/>
            <consortium name="The Broad Institute Genome Sequencing Center for Infectious Disease"/>
            <person name="Wu L."/>
            <person name="Ma J."/>
        </authorList>
    </citation>
    <scope>NUCLEOTIDE SEQUENCE [LARGE SCALE GENOMIC DNA]</scope>
    <source>
        <strain evidence="11">NBRC 107715</strain>
    </source>
</reference>
<keyword evidence="11" id="KW-1185">Reference proteome</keyword>
<evidence type="ECO:0000256" key="3">
    <source>
        <dbReference type="ARBA" id="ARBA00022490"/>
    </source>
</evidence>
<keyword evidence="6 7" id="KW-0949">S-adenosyl-L-methionine</keyword>
<protein>
    <recommendedName>
        <fullName evidence="7">Protein-L-isoaspartate O-methyltransferase</fullName>
        <ecNumber evidence="7">2.1.1.77</ecNumber>
    </recommendedName>
    <alternativeName>
        <fullName evidence="7">L-isoaspartyl protein carboxyl methyltransferase</fullName>
    </alternativeName>
    <alternativeName>
        <fullName evidence="7">Protein L-isoaspartyl methyltransferase</fullName>
    </alternativeName>
    <alternativeName>
        <fullName evidence="7">Protein-beta-aspartate methyltransferase</fullName>
        <shortName evidence="7">PIMT</shortName>
    </alternativeName>
</protein>
<comment type="function">
    <text evidence="7">Catalyzes the methyl esterification of L-isoaspartyl residues in peptides and proteins that result from spontaneous decomposition of normal L-aspartyl and L-asparaginyl residues. It plays a role in the repair and/or degradation of damaged proteins.</text>
</comment>
<keyword evidence="4 7" id="KW-0489">Methyltransferase</keyword>
<dbReference type="NCBIfam" id="TIGR00080">
    <property type="entry name" value="pimt"/>
    <property type="match status" value="1"/>
</dbReference>
<feature type="active site" evidence="7">
    <location>
        <position position="62"/>
    </location>
</feature>
<dbReference type="GO" id="GO:0004719">
    <property type="term" value="F:protein-L-isoaspartate (D-aspartate) O-methyltransferase activity"/>
    <property type="evidence" value="ECO:0007669"/>
    <property type="project" value="UniProtKB-UniRule"/>
</dbReference>
<evidence type="ECO:0000256" key="4">
    <source>
        <dbReference type="ARBA" id="ARBA00022603"/>
    </source>
</evidence>
<dbReference type="EMBL" id="BJZU01000068">
    <property type="protein sequence ID" value="GEP05388.1"/>
    <property type="molecule type" value="Genomic_DNA"/>
</dbReference>